<dbReference type="GO" id="GO:0006368">
    <property type="term" value="P:transcription elongation by RNA polymerase II"/>
    <property type="evidence" value="ECO:0007669"/>
    <property type="project" value="InterPro"/>
</dbReference>
<evidence type="ECO:0000313" key="2">
    <source>
        <dbReference type="EMBL" id="KAE8145477.1"/>
    </source>
</evidence>
<feature type="compositionally biased region" description="Polar residues" evidence="1">
    <location>
        <begin position="354"/>
        <end position="366"/>
    </location>
</feature>
<dbReference type="EMBL" id="ML742342">
    <property type="protein sequence ID" value="KAE8145477.1"/>
    <property type="molecule type" value="Genomic_DNA"/>
</dbReference>
<sequence length="394" mass="44043">MPPSLLQLCTATAVRNVKCMSYYPNLRLESHINVSPPLDLNDIGNVPYALARPFLLRVESPEKLRSLEIQSPHIMDDDKELWLEFIKRDIPRWDEYGLPEQADCWYDVYCDLREQVQRAVDEDAEKLKMALDGISSERAKHSAKFVPDRRDIRLPRERPTAKQRYALFDRKMGGIKPAIPARSSVGTSDSPGSSLWSVGRPSMPRLDTKKKPNIFNATKRNSVLAVPTKQLNNRASQVKQAPRSLIEEHRRPPPEPVVTRRSDSPALRAPGRSRTHTAPEPRGQSPMASSSLREREARLRAITSRQQPGSHASTSRALASSRPGNSQTSPPPNNIAGRSNVGNTQARVRVVGSESHQSAESEPNGSSGQGPRPAIIRKRPPPNVFMQPKRKKLN</sequence>
<dbReference type="InterPro" id="IPR010684">
    <property type="entry name" value="RNA_pol_II_trans_fac_SIII_A"/>
</dbReference>
<name>A0A5N6TGP4_ASPAV</name>
<proteinExistence type="predicted"/>
<dbReference type="PANTHER" id="PTHR15141">
    <property type="entry name" value="TRANSCRIPTION ELONGATION FACTOR B POLYPEPTIDE 3"/>
    <property type="match status" value="1"/>
</dbReference>
<dbReference type="OrthoDB" id="21513at2759"/>
<evidence type="ECO:0000313" key="3">
    <source>
        <dbReference type="Proteomes" id="UP000325780"/>
    </source>
</evidence>
<evidence type="ECO:0000256" key="1">
    <source>
        <dbReference type="SAM" id="MobiDB-lite"/>
    </source>
</evidence>
<dbReference type="Pfam" id="PF06881">
    <property type="entry name" value="Elongin_A"/>
    <property type="match status" value="1"/>
</dbReference>
<feature type="compositionally biased region" description="Polar residues" evidence="1">
    <location>
        <begin position="336"/>
        <end position="346"/>
    </location>
</feature>
<keyword evidence="3" id="KW-1185">Reference proteome</keyword>
<organism evidence="2 3">
    <name type="scientific">Aspergillus avenaceus</name>
    <dbReference type="NCBI Taxonomy" id="36643"/>
    <lineage>
        <taxon>Eukaryota</taxon>
        <taxon>Fungi</taxon>
        <taxon>Dikarya</taxon>
        <taxon>Ascomycota</taxon>
        <taxon>Pezizomycotina</taxon>
        <taxon>Eurotiomycetes</taxon>
        <taxon>Eurotiomycetidae</taxon>
        <taxon>Eurotiales</taxon>
        <taxon>Aspergillaceae</taxon>
        <taxon>Aspergillus</taxon>
        <taxon>Aspergillus subgen. Circumdati</taxon>
    </lineage>
</organism>
<dbReference type="Proteomes" id="UP000325780">
    <property type="component" value="Unassembled WGS sequence"/>
</dbReference>
<protein>
    <submittedName>
        <fullName evidence="2">RNA polymerase II transcription factor SIII subunit A-domain-containing protein</fullName>
    </submittedName>
</protein>
<gene>
    <name evidence="2" type="ORF">BDV25DRAFT_70395</name>
</gene>
<feature type="compositionally biased region" description="Basic and acidic residues" evidence="1">
    <location>
        <begin position="245"/>
        <end position="263"/>
    </location>
</feature>
<feature type="compositionally biased region" description="Low complexity" evidence="1">
    <location>
        <begin position="183"/>
        <end position="194"/>
    </location>
</feature>
<reference evidence="2 3" key="1">
    <citation type="submission" date="2019-04" db="EMBL/GenBank/DDBJ databases">
        <title>Friends and foes A comparative genomics study of 23 Aspergillus species from section Flavi.</title>
        <authorList>
            <consortium name="DOE Joint Genome Institute"/>
            <person name="Kjaerbolling I."/>
            <person name="Vesth T."/>
            <person name="Frisvad J.C."/>
            <person name="Nybo J.L."/>
            <person name="Theobald S."/>
            <person name="Kildgaard S."/>
            <person name="Isbrandt T."/>
            <person name="Kuo A."/>
            <person name="Sato A."/>
            <person name="Lyhne E.K."/>
            <person name="Kogle M.E."/>
            <person name="Wiebenga A."/>
            <person name="Kun R.S."/>
            <person name="Lubbers R.J."/>
            <person name="Makela M.R."/>
            <person name="Barry K."/>
            <person name="Chovatia M."/>
            <person name="Clum A."/>
            <person name="Daum C."/>
            <person name="Haridas S."/>
            <person name="He G."/>
            <person name="LaButti K."/>
            <person name="Lipzen A."/>
            <person name="Mondo S."/>
            <person name="Riley R."/>
            <person name="Salamov A."/>
            <person name="Simmons B.A."/>
            <person name="Magnuson J.K."/>
            <person name="Henrissat B."/>
            <person name="Mortensen U.H."/>
            <person name="Larsen T.O."/>
            <person name="Devries R.P."/>
            <person name="Grigoriev I.V."/>
            <person name="Machida M."/>
            <person name="Baker S.E."/>
            <person name="Andersen M.R."/>
        </authorList>
    </citation>
    <scope>NUCLEOTIDE SEQUENCE [LARGE SCALE GENOMIC DNA]</scope>
    <source>
        <strain evidence="2 3">IBT 18842</strain>
    </source>
</reference>
<dbReference type="PANTHER" id="PTHR15141:SF76">
    <property type="entry name" value="TRANSCRIPTION ELONGATION FACTOR B POLYPEPTIDE 3"/>
    <property type="match status" value="1"/>
</dbReference>
<dbReference type="InterPro" id="IPR051870">
    <property type="entry name" value="Elongin-A_domain"/>
</dbReference>
<feature type="region of interest" description="Disordered" evidence="1">
    <location>
        <begin position="178"/>
        <end position="394"/>
    </location>
</feature>
<dbReference type="AlphaFoldDB" id="A0A5N6TGP4"/>
<feature type="compositionally biased region" description="Polar residues" evidence="1">
    <location>
        <begin position="229"/>
        <end position="239"/>
    </location>
</feature>
<dbReference type="Gene3D" id="6.10.250.3180">
    <property type="match status" value="1"/>
</dbReference>
<accession>A0A5N6TGP4</accession>
<dbReference type="GO" id="GO:0070449">
    <property type="term" value="C:elongin complex"/>
    <property type="evidence" value="ECO:0007669"/>
    <property type="project" value="InterPro"/>
</dbReference>
<feature type="compositionally biased region" description="Polar residues" evidence="1">
    <location>
        <begin position="303"/>
        <end position="328"/>
    </location>
</feature>